<keyword evidence="6 7" id="KW-0326">Glycosidase</keyword>
<dbReference type="Pfam" id="PF00959">
    <property type="entry name" value="Phage_lysozyme"/>
    <property type="match status" value="1"/>
</dbReference>
<evidence type="ECO:0000256" key="4">
    <source>
        <dbReference type="ARBA" id="ARBA00022801"/>
    </source>
</evidence>
<evidence type="ECO:0000256" key="7">
    <source>
        <dbReference type="RuleBase" id="RU003788"/>
    </source>
</evidence>
<dbReference type="AlphaFoldDB" id="A0A9D2EN61"/>
<sequence>MAKISKTGIDLIKEFEGCHLTAYRDEVGVWTIGYGITNADKSITGTTIKQGLKISQSTAEKWLEESLNKKYLPLVMKYDTRYGWNQNEIDALVSFAYNIGSIDQLTANGSRSRDVIADKMLEYNKAGGTVYRGLVRRREAEQKLFLIPAEEEKEVEKRENCFAPVKSPETCDSIEEFLKKRDFKSGEHNLRLIAAENCKKGPVKDALLLLAKEGRLRKPDGLNKKG</sequence>
<dbReference type="InterPro" id="IPR023346">
    <property type="entry name" value="Lysozyme-like_dom_sf"/>
</dbReference>
<dbReference type="HAMAP" id="MF_04110">
    <property type="entry name" value="ENDOLYSIN_T4"/>
    <property type="match status" value="1"/>
</dbReference>
<evidence type="ECO:0000256" key="1">
    <source>
        <dbReference type="ARBA" id="ARBA00000632"/>
    </source>
</evidence>
<evidence type="ECO:0000313" key="8">
    <source>
        <dbReference type="EMBL" id="HIZ40480.1"/>
    </source>
</evidence>
<reference evidence="8" key="2">
    <citation type="submission" date="2021-04" db="EMBL/GenBank/DDBJ databases">
        <authorList>
            <person name="Gilroy R."/>
        </authorList>
    </citation>
    <scope>NUCLEOTIDE SEQUENCE</scope>
    <source>
        <strain evidence="8">CHK179-28034</strain>
    </source>
</reference>
<dbReference type="Proteomes" id="UP000824049">
    <property type="component" value="Unassembled WGS sequence"/>
</dbReference>
<dbReference type="EC" id="3.2.1.17" evidence="7"/>
<comment type="catalytic activity">
    <reaction evidence="1 7">
        <text>Hydrolysis of (1-&gt;4)-beta-linkages between N-acetylmuramic acid and N-acetyl-D-glucosamine residues in a peptidoglycan and between N-acetyl-D-glucosamine residues in chitodextrins.</text>
        <dbReference type="EC" id="3.2.1.17"/>
    </reaction>
</comment>
<gene>
    <name evidence="8" type="ORF">H9968_11300</name>
</gene>
<organism evidence="8 9">
    <name type="scientific">Candidatus Anaerobutyricum stercoris</name>
    <dbReference type="NCBI Taxonomy" id="2838457"/>
    <lineage>
        <taxon>Bacteria</taxon>
        <taxon>Bacillati</taxon>
        <taxon>Bacillota</taxon>
        <taxon>Clostridia</taxon>
        <taxon>Lachnospirales</taxon>
        <taxon>Lachnospiraceae</taxon>
        <taxon>Anaerobutyricum</taxon>
    </lineage>
</organism>
<dbReference type="SUPFAM" id="SSF53955">
    <property type="entry name" value="Lysozyme-like"/>
    <property type="match status" value="1"/>
</dbReference>
<keyword evidence="5" id="KW-1035">Host cytoplasm</keyword>
<dbReference type="PANTHER" id="PTHR38107:SF3">
    <property type="entry name" value="LYSOZYME RRRD-RELATED"/>
    <property type="match status" value="1"/>
</dbReference>
<dbReference type="GO" id="GO:0031640">
    <property type="term" value="P:killing of cells of another organism"/>
    <property type="evidence" value="ECO:0007669"/>
    <property type="project" value="UniProtKB-KW"/>
</dbReference>
<dbReference type="InterPro" id="IPR023347">
    <property type="entry name" value="Lysozyme_dom_sf"/>
</dbReference>
<dbReference type="GO" id="GO:0003796">
    <property type="term" value="F:lysozyme activity"/>
    <property type="evidence" value="ECO:0007669"/>
    <property type="project" value="UniProtKB-EC"/>
</dbReference>
<accession>A0A9D2EN61</accession>
<dbReference type="GO" id="GO:0042742">
    <property type="term" value="P:defense response to bacterium"/>
    <property type="evidence" value="ECO:0007669"/>
    <property type="project" value="UniProtKB-KW"/>
</dbReference>
<evidence type="ECO:0000256" key="5">
    <source>
        <dbReference type="ARBA" id="ARBA00023200"/>
    </source>
</evidence>
<dbReference type="GO" id="GO:0016998">
    <property type="term" value="P:cell wall macromolecule catabolic process"/>
    <property type="evidence" value="ECO:0007669"/>
    <property type="project" value="InterPro"/>
</dbReference>
<dbReference type="InterPro" id="IPR034690">
    <property type="entry name" value="Endolysin_T4_type"/>
</dbReference>
<evidence type="ECO:0000256" key="2">
    <source>
        <dbReference type="ARBA" id="ARBA00022529"/>
    </source>
</evidence>
<comment type="caution">
    <text evidence="8">The sequence shown here is derived from an EMBL/GenBank/DDBJ whole genome shotgun (WGS) entry which is preliminary data.</text>
</comment>
<keyword evidence="2 7" id="KW-0929">Antimicrobial</keyword>
<evidence type="ECO:0000313" key="9">
    <source>
        <dbReference type="Proteomes" id="UP000824049"/>
    </source>
</evidence>
<dbReference type="Gene3D" id="1.10.530.40">
    <property type="match status" value="1"/>
</dbReference>
<dbReference type="InterPro" id="IPR002196">
    <property type="entry name" value="Glyco_hydro_24"/>
</dbReference>
<dbReference type="GO" id="GO:0009253">
    <property type="term" value="P:peptidoglycan catabolic process"/>
    <property type="evidence" value="ECO:0007669"/>
    <property type="project" value="InterPro"/>
</dbReference>
<comment type="similarity">
    <text evidence="7">Belongs to the glycosyl hydrolase 24 family.</text>
</comment>
<protein>
    <recommendedName>
        <fullName evidence="7">Lysozyme</fullName>
        <ecNumber evidence="7">3.2.1.17</ecNumber>
    </recommendedName>
</protein>
<proteinExistence type="inferred from homology"/>
<dbReference type="CDD" id="cd00737">
    <property type="entry name" value="lyz_endolysin_autolysin"/>
    <property type="match status" value="1"/>
</dbReference>
<keyword evidence="3 7" id="KW-0081">Bacteriolytic enzyme</keyword>
<reference evidence="8" key="1">
    <citation type="journal article" date="2021" name="PeerJ">
        <title>Extensive microbial diversity within the chicken gut microbiome revealed by metagenomics and culture.</title>
        <authorList>
            <person name="Gilroy R."/>
            <person name="Ravi A."/>
            <person name="Getino M."/>
            <person name="Pursley I."/>
            <person name="Horton D.L."/>
            <person name="Alikhan N.F."/>
            <person name="Baker D."/>
            <person name="Gharbi K."/>
            <person name="Hall N."/>
            <person name="Watson M."/>
            <person name="Adriaenssens E.M."/>
            <person name="Foster-Nyarko E."/>
            <person name="Jarju S."/>
            <person name="Secka A."/>
            <person name="Antonio M."/>
            <person name="Oren A."/>
            <person name="Chaudhuri R.R."/>
            <person name="La Ragione R."/>
            <person name="Hildebrand F."/>
            <person name="Pallen M.J."/>
        </authorList>
    </citation>
    <scope>NUCLEOTIDE SEQUENCE</scope>
    <source>
        <strain evidence="8">CHK179-28034</strain>
    </source>
</reference>
<keyword evidence="4 7" id="KW-0378">Hydrolase</keyword>
<evidence type="ECO:0000256" key="6">
    <source>
        <dbReference type="ARBA" id="ARBA00023295"/>
    </source>
</evidence>
<dbReference type="EMBL" id="DXBR01000103">
    <property type="protein sequence ID" value="HIZ40480.1"/>
    <property type="molecule type" value="Genomic_DNA"/>
</dbReference>
<dbReference type="PANTHER" id="PTHR38107">
    <property type="match status" value="1"/>
</dbReference>
<dbReference type="InterPro" id="IPR033907">
    <property type="entry name" value="Endolysin_autolysin"/>
</dbReference>
<evidence type="ECO:0000256" key="3">
    <source>
        <dbReference type="ARBA" id="ARBA00022638"/>
    </source>
</evidence>
<dbReference type="InterPro" id="IPR051018">
    <property type="entry name" value="Bacteriophage_GH24"/>
</dbReference>
<name>A0A9D2EN61_9FIRM</name>